<sequence length="53" mass="6238">MPVKRRKLVWFEIVIRHDSLCKTVNQRRSSSPLRPSEERLGGQCERVDIPYNG</sequence>
<gene>
    <name evidence="1" type="ORF">DPMN_164265</name>
</gene>
<accession>A0A9D4ETV5</accession>
<organism evidence="1 2">
    <name type="scientific">Dreissena polymorpha</name>
    <name type="common">Zebra mussel</name>
    <name type="synonym">Mytilus polymorpha</name>
    <dbReference type="NCBI Taxonomy" id="45954"/>
    <lineage>
        <taxon>Eukaryota</taxon>
        <taxon>Metazoa</taxon>
        <taxon>Spiralia</taxon>
        <taxon>Lophotrochozoa</taxon>
        <taxon>Mollusca</taxon>
        <taxon>Bivalvia</taxon>
        <taxon>Autobranchia</taxon>
        <taxon>Heteroconchia</taxon>
        <taxon>Euheterodonta</taxon>
        <taxon>Imparidentia</taxon>
        <taxon>Neoheterodontei</taxon>
        <taxon>Myida</taxon>
        <taxon>Dreissenoidea</taxon>
        <taxon>Dreissenidae</taxon>
        <taxon>Dreissena</taxon>
    </lineage>
</organism>
<dbReference type="AlphaFoldDB" id="A0A9D4ETV5"/>
<name>A0A9D4ETV5_DREPO</name>
<reference evidence="1" key="2">
    <citation type="submission" date="2020-11" db="EMBL/GenBank/DDBJ databases">
        <authorList>
            <person name="McCartney M.A."/>
            <person name="Auch B."/>
            <person name="Kono T."/>
            <person name="Mallez S."/>
            <person name="Becker A."/>
            <person name="Gohl D.M."/>
            <person name="Silverstein K.A.T."/>
            <person name="Koren S."/>
            <person name="Bechman K.B."/>
            <person name="Herman A."/>
            <person name="Abrahante J.E."/>
            <person name="Garbe J."/>
        </authorList>
    </citation>
    <scope>NUCLEOTIDE SEQUENCE</scope>
    <source>
        <strain evidence="1">Duluth1</strain>
        <tissue evidence="1">Whole animal</tissue>
    </source>
</reference>
<proteinExistence type="predicted"/>
<evidence type="ECO:0000313" key="1">
    <source>
        <dbReference type="EMBL" id="KAH3786162.1"/>
    </source>
</evidence>
<evidence type="ECO:0000313" key="2">
    <source>
        <dbReference type="Proteomes" id="UP000828390"/>
    </source>
</evidence>
<dbReference type="EMBL" id="JAIWYP010000008">
    <property type="protein sequence ID" value="KAH3786162.1"/>
    <property type="molecule type" value="Genomic_DNA"/>
</dbReference>
<protein>
    <submittedName>
        <fullName evidence="1">Uncharacterized protein</fullName>
    </submittedName>
</protein>
<keyword evidence="2" id="KW-1185">Reference proteome</keyword>
<dbReference type="Proteomes" id="UP000828390">
    <property type="component" value="Unassembled WGS sequence"/>
</dbReference>
<comment type="caution">
    <text evidence="1">The sequence shown here is derived from an EMBL/GenBank/DDBJ whole genome shotgun (WGS) entry which is preliminary data.</text>
</comment>
<reference evidence="1" key="1">
    <citation type="journal article" date="2019" name="bioRxiv">
        <title>The Genome of the Zebra Mussel, Dreissena polymorpha: A Resource for Invasive Species Research.</title>
        <authorList>
            <person name="McCartney M.A."/>
            <person name="Auch B."/>
            <person name="Kono T."/>
            <person name="Mallez S."/>
            <person name="Zhang Y."/>
            <person name="Obille A."/>
            <person name="Becker A."/>
            <person name="Abrahante J.E."/>
            <person name="Garbe J."/>
            <person name="Badalamenti J.P."/>
            <person name="Herman A."/>
            <person name="Mangelson H."/>
            <person name="Liachko I."/>
            <person name="Sullivan S."/>
            <person name="Sone E.D."/>
            <person name="Koren S."/>
            <person name="Silverstein K.A.T."/>
            <person name="Beckman K.B."/>
            <person name="Gohl D.M."/>
        </authorList>
    </citation>
    <scope>NUCLEOTIDE SEQUENCE</scope>
    <source>
        <strain evidence="1">Duluth1</strain>
        <tissue evidence="1">Whole animal</tissue>
    </source>
</reference>